<feature type="domain" description="TonB-dependent receptor plug" evidence="17">
    <location>
        <begin position="50"/>
        <end position="157"/>
    </location>
</feature>
<comment type="caution">
    <text evidence="18">The sequence shown here is derived from an EMBL/GenBank/DDBJ whole genome shotgun (WGS) entry which is preliminary data.</text>
</comment>
<feature type="domain" description="TonB-dependent receptor-like beta-barrel" evidence="16">
    <location>
        <begin position="305"/>
        <end position="753"/>
    </location>
</feature>
<dbReference type="Gene3D" id="2.170.130.10">
    <property type="entry name" value="TonB-dependent receptor, plug domain"/>
    <property type="match status" value="1"/>
</dbReference>
<evidence type="ECO:0000256" key="11">
    <source>
        <dbReference type="ARBA" id="ARBA00023237"/>
    </source>
</evidence>
<keyword evidence="3 12" id="KW-0813">Transport</keyword>
<evidence type="ECO:0000256" key="12">
    <source>
        <dbReference type="PROSITE-ProRule" id="PRU01360"/>
    </source>
</evidence>
<accession>A0ABW7FP69</accession>
<organism evidence="18 19">
    <name type="scientific">Pelomonas margarita</name>
    <dbReference type="NCBI Taxonomy" id="3299031"/>
    <lineage>
        <taxon>Bacteria</taxon>
        <taxon>Pseudomonadati</taxon>
        <taxon>Pseudomonadota</taxon>
        <taxon>Betaproteobacteria</taxon>
        <taxon>Burkholderiales</taxon>
        <taxon>Sphaerotilaceae</taxon>
        <taxon>Roseateles</taxon>
    </lineage>
</organism>
<dbReference type="Pfam" id="PF07715">
    <property type="entry name" value="Plug"/>
    <property type="match status" value="1"/>
</dbReference>
<keyword evidence="5 12" id="KW-0812">Transmembrane</keyword>
<evidence type="ECO:0000256" key="1">
    <source>
        <dbReference type="ARBA" id="ARBA00004571"/>
    </source>
</evidence>
<keyword evidence="7" id="KW-0406">Ion transport</keyword>
<evidence type="ECO:0000256" key="13">
    <source>
        <dbReference type="RuleBase" id="RU003357"/>
    </source>
</evidence>
<reference evidence="18 19" key="1">
    <citation type="submission" date="2024-08" db="EMBL/GenBank/DDBJ databases">
        <authorList>
            <person name="Lu H."/>
        </authorList>
    </citation>
    <scope>NUCLEOTIDE SEQUENCE [LARGE SCALE GENOMIC DNA]</scope>
    <source>
        <strain evidence="18 19">LKC17W</strain>
    </source>
</reference>
<feature type="region of interest" description="Disordered" evidence="14">
    <location>
        <begin position="384"/>
        <end position="403"/>
    </location>
</feature>
<keyword evidence="9 12" id="KW-0472">Membrane</keyword>
<sequence>MTQMSLAGLAIACLAPALTPLAHAQGVATDAQLAPVTVTGSATRNGLPAAVPGSTASKTADQLREQNLFNPEDALNYVPGTVVRKRYVGDRNALLAGRSFGTLQPSRALVYLDGYLISNFLGRFDAPRWNMISPEAIARVDVLYGPYSALFPGNSIGTTVAMSQRVPQGFELSGRVVASSHDFQQYGQAERFDSGQFSLHVANRLAGGAWFSADLNHQDATGQPMQWQTAVANAAGSFPAVTGAATTVTGIVYDTDPKGLKRAVFGANGGAIDHTVQDTLNLRGGLMLTPTLEASAMASWWHNDTETRNQSWLRDAAGNTVWSGVVTDGTNRFSIPASAFAPSTRQETHQQLGATLKTRRGPGWNGSLVVSDYRLLADDARQANTPDPVAAAGGAGSLTRRDGTGWNTAEVQASYTSTAGDWGNGRHALALGLHRNGYRLENSVASLADWRSGNGTASQFYGGKTEITALYLQDAWRFSDDWMLTLGWREERFQTHSGRQLGGGVTVDYPGRSLRGHSPKAALAWAASDSLTLKASAGRGVRFPNVEELYNGTVTATSQTLSDPTLKAETADAVDLSAEFEGDRQRLRVSLYWDDVRDAILRQSTTDAAVCKTTATGASSYTCVQNVDRVQTQGIELAWQAQDLGLKGLALEASATYTLRSEVTANARDPAMVGKWWLRVPRTRAALQASYRPDTHWLFAAGWRHQGRAYNDTYNLDVNPNVYGGVSKLNQLDLRGAYKFTPQLELALGINNLTDQHAYQSHPYPGRTLFAEVRFKH</sequence>
<evidence type="ECO:0000313" key="18">
    <source>
        <dbReference type="EMBL" id="MFG6443148.1"/>
    </source>
</evidence>
<dbReference type="InterPro" id="IPR012910">
    <property type="entry name" value="Plug_dom"/>
</dbReference>
<evidence type="ECO:0000256" key="9">
    <source>
        <dbReference type="ARBA" id="ARBA00023136"/>
    </source>
</evidence>
<dbReference type="Pfam" id="PF00593">
    <property type="entry name" value="TonB_dep_Rec_b-barrel"/>
    <property type="match status" value="1"/>
</dbReference>
<keyword evidence="4 12" id="KW-1134">Transmembrane beta strand</keyword>
<evidence type="ECO:0000256" key="6">
    <source>
        <dbReference type="ARBA" id="ARBA00022729"/>
    </source>
</evidence>
<dbReference type="SUPFAM" id="SSF56935">
    <property type="entry name" value="Porins"/>
    <property type="match status" value="1"/>
</dbReference>
<dbReference type="InterPro" id="IPR036942">
    <property type="entry name" value="Beta-barrel_TonB_sf"/>
</dbReference>
<dbReference type="InterPro" id="IPR037066">
    <property type="entry name" value="Plug_dom_sf"/>
</dbReference>
<evidence type="ECO:0000256" key="2">
    <source>
        <dbReference type="ARBA" id="ARBA00009810"/>
    </source>
</evidence>
<keyword evidence="10 18" id="KW-0675">Receptor</keyword>
<dbReference type="PROSITE" id="PS52016">
    <property type="entry name" value="TONB_DEPENDENT_REC_3"/>
    <property type="match status" value="1"/>
</dbReference>
<comment type="subcellular location">
    <subcellularLocation>
        <location evidence="1 12">Cell outer membrane</location>
        <topology evidence="1 12">Multi-pass membrane protein</topology>
    </subcellularLocation>
</comment>
<dbReference type="EMBL" id="JBIGHW010000016">
    <property type="protein sequence ID" value="MFG6443148.1"/>
    <property type="molecule type" value="Genomic_DNA"/>
</dbReference>
<gene>
    <name evidence="18" type="ORF">ACG0Z3_20860</name>
</gene>
<comment type="similarity">
    <text evidence="2 12 13">Belongs to the TonB-dependent receptor family.</text>
</comment>
<evidence type="ECO:0000259" key="17">
    <source>
        <dbReference type="Pfam" id="PF07715"/>
    </source>
</evidence>
<keyword evidence="8 13" id="KW-0798">TonB box</keyword>
<dbReference type="InterPro" id="IPR039426">
    <property type="entry name" value="TonB-dep_rcpt-like"/>
</dbReference>
<evidence type="ECO:0000256" key="7">
    <source>
        <dbReference type="ARBA" id="ARBA00023065"/>
    </source>
</evidence>
<protein>
    <submittedName>
        <fullName evidence="18">TonB-dependent receptor</fullName>
    </submittedName>
</protein>
<evidence type="ECO:0000256" key="3">
    <source>
        <dbReference type="ARBA" id="ARBA00022448"/>
    </source>
</evidence>
<keyword evidence="6 15" id="KW-0732">Signal</keyword>
<evidence type="ECO:0000256" key="15">
    <source>
        <dbReference type="SAM" id="SignalP"/>
    </source>
</evidence>
<name>A0ABW7FP69_9BURK</name>
<evidence type="ECO:0000259" key="16">
    <source>
        <dbReference type="Pfam" id="PF00593"/>
    </source>
</evidence>
<proteinExistence type="inferred from homology"/>
<evidence type="ECO:0000313" key="19">
    <source>
        <dbReference type="Proteomes" id="UP001606301"/>
    </source>
</evidence>
<dbReference type="PANTHER" id="PTHR30069:SF53">
    <property type="entry name" value="COLICIN I RECEPTOR-RELATED"/>
    <property type="match status" value="1"/>
</dbReference>
<dbReference type="PANTHER" id="PTHR30069">
    <property type="entry name" value="TONB-DEPENDENT OUTER MEMBRANE RECEPTOR"/>
    <property type="match status" value="1"/>
</dbReference>
<keyword evidence="19" id="KW-1185">Reference proteome</keyword>
<evidence type="ECO:0000256" key="10">
    <source>
        <dbReference type="ARBA" id="ARBA00023170"/>
    </source>
</evidence>
<dbReference type="RefSeq" id="WP_394401320.1">
    <property type="nucleotide sequence ID" value="NZ_JBIGHW010000016.1"/>
</dbReference>
<dbReference type="InterPro" id="IPR000531">
    <property type="entry name" value="Beta-barrel_TonB"/>
</dbReference>
<feature type="signal peptide" evidence="15">
    <location>
        <begin position="1"/>
        <end position="24"/>
    </location>
</feature>
<feature type="chain" id="PRO_5045695104" evidence="15">
    <location>
        <begin position="25"/>
        <end position="777"/>
    </location>
</feature>
<evidence type="ECO:0000256" key="4">
    <source>
        <dbReference type="ARBA" id="ARBA00022452"/>
    </source>
</evidence>
<keyword evidence="11 12" id="KW-0998">Cell outer membrane</keyword>
<evidence type="ECO:0000256" key="5">
    <source>
        <dbReference type="ARBA" id="ARBA00022692"/>
    </source>
</evidence>
<dbReference type="Gene3D" id="2.40.170.20">
    <property type="entry name" value="TonB-dependent receptor, beta-barrel domain"/>
    <property type="match status" value="1"/>
</dbReference>
<evidence type="ECO:0000256" key="14">
    <source>
        <dbReference type="SAM" id="MobiDB-lite"/>
    </source>
</evidence>
<dbReference type="Proteomes" id="UP001606301">
    <property type="component" value="Unassembled WGS sequence"/>
</dbReference>
<dbReference type="CDD" id="cd01347">
    <property type="entry name" value="ligand_gated_channel"/>
    <property type="match status" value="1"/>
</dbReference>
<evidence type="ECO:0000256" key="8">
    <source>
        <dbReference type="ARBA" id="ARBA00023077"/>
    </source>
</evidence>